<dbReference type="GO" id="GO:0016413">
    <property type="term" value="F:O-acetyltransferase activity"/>
    <property type="evidence" value="ECO:0007669"/>
    <property type="project" value="InterPro"/>
</dbReference>
<evidence type="ECO:0000256" key="6">
    <source>
        <dbReference type="ARBA" id="ARBA00023136"/>
    </source>
</evidence>
<proteinExistence type="inferred from homology"/>
<comment type="similarity">
    <text evidence="2">Belongs to the PC-esterase family. TBL subfamily.</text>
</comment>
<dbReference type="Proteomes" id="UP000316621">
    <property type="component" value="Chromosome 9"/>
</dbReference>
<evidence type="ECO:0000259" key="9">
    <source>
        <dbReference type="Pfam" id="PF14416"/>
    </source>
</evidence>
<name>A0A4Y7KTW9_PAPSO</name>
<dbReference type="GO" id="GO:0016020">
    <property type="term" value="C:membrane"/>
    <property type="evidence" value="ECO:0007669"/>
    <property type="project" value="UniProtKB-SubCell"/>
</dbReference>
<dbReference type="OMA" id="WNDIVME"/>
<dbReference type="Pfam" id="PF14416">
    <property type="entry name" value="PMR5N"/>
    <property type="match status" value="1"/>
</dbReference>
<dbReference type="EMBL" id="CM010723">
    <property type="protein sequence ID" value="RZC76784.1"/>
    <property type="molecule type" value="Genomic_DNA"/>
</dbReference>
<dbReference type="InterPro" id="IPR029962">
    <property type="entry name" value="TBL"/>
</dbReference>
<evidence type="ECO:0000256" key="7">
    <source>
        <dbReference type="SAM" id="Phobius"/>
    </source>
</evidence>
<evidence type="ECO:0000256" key="2">
    <source>
        <dbReference type="ARBA" id="ARBA00007727"/>
    </source>
</evidence>
<evidence type="ECO:0000313" key="10">
    <source>
        <dbReference type="EMBL" id="RZC76784.1"/>
    </source>
</evidence>
<keyword evidence="5 7" id="KW-1133">Transmembrane helix</keyword>
<dbReference type="InterPro" id="IPR025846">
    <property type="entry name" value="TBL_N"/>
</dbReference>
<dbReference type="GO" id="GO:0005794">
    <property type="term" value="C:Golgi apparatus"/>
    <property type="evidence" value="ECO:0007669"/>
    <property type="project" value="TreeGrafter"/>
</dbReference>
<dbReference type="AlphaFoldDB" id="A0A4Y7KTW9"/>
<dbReference type="PANTHER" id="PTHR32285:SF324">
    <property type="entry name" value="PROTEIN TRICHOME BIREFRINGENCE-LIKE 25"/>
    <property type="match status" value="1"/>
</dbReference>
<evidence type="ECO:0000256" key="3">
    <source>
        <dbReference type="ARBA" id="ARBA00022692"/>
    </source>
</evidence>
<evidence type="ECO:0000259" key="8">
    <source>
        <dbReference type="Pfam" id="PF13839"/>
    </source>
</evidence>
<evidence type="ECO:0000256" key="5">
    <source>
        <dbReference type="ARBA" id="ARBA00022989"/>
    </source>
</evidence>
<evidence type="ECO:0000256" key="1">
    <source>
        <dbReference type="ARBA" id="ARBA00004167"/>
    </source>
</evidence>
<keyword evidence="4" id="KW-0735">Signal-anchor</keyword>
<reference evidence="10 11" key="1">
    <citation type="journal article" date="2018" name="Science">
        <title>The opium poppy genome and morphinan production.</title>
        <authorList>
            <person name="Guo L."/>
            <person name="Winzer T."/>
            <person name="Yang X."/>
            <person name="Li Y."/>
            <person name="Ning Z."/>
            <person name="He Z."/>
            <person name="Teodor R."/>
            <person name="Lu Y."/>
            <person name="Bowser T.A."/>
            <person name="Graham I.A."/>
            <person name="Ye K."/>
        </authorList>
    </citation>
    <scope>NUCLEOTIDE SEQUENCE [LARGE SCALE GENOMIC DNA]</scope>
    <source>
        <strain evidence="11">cv. HN1</strain>
        <tissue evidence="10">Leaves</tissue>
    </source>
</reference>
<protein>
    <submittedName>
        <fullName evidence="10">Uncharacterized protein</fullName>
    </submittedName>
</protein>
<accession>A0A4Y7KTW9</accession>
<dbReference type="OrthoDB" id="630188at2759"/>
<sequence>MVKEMMNELERNSSSSHLKQNHVLVKFVVSVVLVGVAFSLLYTGLLDVFRTTTTKEDGEISDKCDIFLGEWVPDPSGPFYTNESCHAITEDQNCMKNGRPDSGYLHWRWKPQGCEIQRFNAERFLQMMRDKSWGFIGDSIARNHVQSLLCILSRVETANEVYHDEEWRSYRWHFPSYNFTLSVIWSPFLLKSKIEGMHGMTTSDIQLHLDKLDEKWTNEYPSFNYVTISGGSWYLKTATYHEKNTVTGCHNCGDSNLTEMGINDVYPKAIKLVLNFIRNSNHSAVVFFRTTTPTHYENGEWDTGGTCNRTVPYKEGEISLEYTLSVMRDIELEEFKKATATVGPETQVKLNLLDTTQLSLLRPDGHPGPYRQFHPGKNATSDCLHWCLPGPIDSWNDIVMEELMRDRDYSI</sequence>
<feature type="domain" description="Trichome birefringence-like N-terminal" evidence="9">
    <location>
        <begin position="63"/>
        <end position="115"/>
    </location>
</feature>
<keyword evidence="11" id="KW-1185">Reference proteome</keyword>
<keyword evidence="6 7" id="KW-0472">Membrane</keyword>
<dbReference type="Gramene" id="RZC76784">
    <property type="protein sequence ID" value="RZC76784"/>
    <property type="gene ID" value="C5167_000909"/>
</dbReference>
<dbReference type="Pfam" id="PF13839">
    <property type="entry name" value="PC-Esterase"/>
    <property type="match status" value="1"/>
</dbReference>
<comment type="subcellular location">
    <subcellularLocation>
        <location evidence="1">Membrane</location>
        <topology evidence="1">Single-pass membrane protein</topology>
    </subcellularLocation>
</comment>
<gene>
    <name evidence="10" type="ORF">C5167_000909</name>
</gene>
<evidence type="ECO:0000256" key="4">
    <source>
        <dbReference type="ARBA" id="ARBA00022968"/>
    </source>
</evidence>
<dbReference type="PANTHER" id="PTHR32285">
    <property type="entry name" value="PROTEIN TRICHOME BIREFRINGENCE-LIKE 9-RELATED"/>
    <property type="match status" value="1"/>
</dbReference>
<evidence type="ECO:0000313" key="11">
    <source>
        <dbReference type="Proteomes" id="UP000316621"/>
    </source>
</evidence>
<keyword evidence="3 7" id="KW-0812">Transmembrane</keyword>
<feature type="transmembrane region" description="Helical" evidence="7">
    <location>
        <begin position="21"/>
        <end position="45"/>
    </location>
</feature>
<feature type="domain" description="Trichome birefringence-like C-terminal" evidence="8">
    <location>
        <begin position="118"/>
        <end position="401"/>
    </location>
</feature>
<dbReference type="InterPro" id="IPR026057">
    <property type="entry name" value="TBL_C"/>
</dbReference>
<organism evidence="10 11">
    <name type="scientific">Papaver somniferum</name>
    <name type="common">Opium poppy</name>
    <dbReference type="NCBI Taxonomy" id="3469"/>
    <lineage>
        <taxon>Eukaryota</taxon>
        <taxon>Viridiplantae</taxon>
        <taxon>Streptophyta</taxon>
        <taxon>Embryophyta</taxon>
        <taxon>Tracheophyta</taxon>
        <taxon>Spermatophyta</taxon>
        <taxon>Magnoliopsida</taxon>
        <taxon>Ranunculales</taxon>
        <taxon>Papaveraceae</taxon>
        <taxon>Papaveroideae</taxon>
        <taxon>Papaver</taxon>
    </lineage>
</organism>